<keyword evidence="6" id="KW-1185">Reference proteome</keyword>
<keyword evidence="3 4" id="KW-0067">ATP-binding</keyword>
<accession>A0ABV2TPG5</accession>
<dbReference type="Proteomes" id="UP001549691">
    <property type="component" value="Unassembled WGS sequence"/>
</dbReference>
<keyword evidence="2 4" id="KW-0547">Nucleotide-binding</keyword>
<dbReference type="PIRSF" id="PIRSF006806">
    <property type="entry name" value="FTHF_cligase"/>
    <property type="match status" value="1"/>
</dbReference>
<proteinExistence type="inferred from homology"/>
<evidence type="ECO:0000256" key="3">
    <source>
        <dbReference type="ARBA" id="ARBA00022840"/>
    </source>
</evidence>
<comment type="caution">
    <text evidence="5">The sequence shown here is derived from an EMBL/GenBank/DDBJ whole genome shotgun (WGS) entry which is preliminary data.</text>
</comment>
<dbReference type="EC" id="6.3.3.2" evidence="4"/>
<keyword evidence="5" id="KW-0436">Ligase</keyword>
<evidence type="ECO:0000256" key="2">
    <source>
        <dbReference type="ARBA" id="ARBA00022741"/>
    </source>
</evidence>
<evidence type="ECO:0000256" key="1">
    <source>
        <dbReference type="ARBA" id="ARBA00010638"/>
    </source>
</evidence>
<comment type="cofactor">
    <cofactor evidence="4">
        <name>Mg(2+)</name>
        <dbReference type="ChEBI" id="CHEBI:18420"/>
    </cofactor>
</comment>
<gene>
    <name evidence="5" type="ORF">ABXR19_16620</name>
</gene>
<evidence type="ECO:0000256" key="4">
    <source>
        <dbReference type="RuleBase" id="RU361279"/>
    </source>
</evidence>
<dbReference type="InterPro" id="IPR037171">
    <property type="entry name" value="NagB/RpiA_transferase-like"/>
</dbReference>
<dbReference type="InterPro" id="IPR002698">
    <property type="entry name" value="FTHF_cligase"/>
</dbReference>
<dbReference type="SUPFAM" id="SSF100950">
    <property type="entry name" value="NagB/RpiA/CoA transferase-like"/>
    <property type="match status" value="1"/>
</dbReference>
<dbReference type="Pfam" id="PF01812">
    <property type="entry name" value="5-FTHF_cyc-lig"/>
    <property type="match status" value="1"/>
</dbReference>
<evidence type="ECO:0000313" key="5">
    <source>
        <dbReference type="EMBL" id="MET7015817.1"/>
    </source>
</evidence>
<keyword evidence="4" id="KW-0460">Magnesium</keyword>
<dbReference type="PANTHER" id="PTHR23407:SF1">
    <property type="entry name" value="5-FORMYLTETRAHYDROFOLATE CYCLO-LIGASE"/>
    <property type="match status" value="1"/>
</dbReference>
<reference evidence="5 6" key="1">
    <citation type="submission" date="2024-07" db="EMBL/GenBank/DDBJ databases">
        <title>Uliginosibacterium flavum JJ3220;KACC:17644.</title>
        <authorList>
            <person name="Kim M.K."/>
        </authorList>
    </citation>
    <scope>NUCLEOTIDE SEQUENCE [LARGE SCALE GENOMIC DNA]</scope>
    <source>
        <strain evidence="5 6">KACC:17644</strain>
    </source>
</reference>
<protein>
    <recommendedName>
        <fullName evidence="4">5-formyltetrahydrofolate cyclo-ligase</fullName>
        <ecNumber evidence="4">6.3.3.2</ecNumber>
    </recommendedName>
</protein>
<name>A0ABV2TPG5_9RHOO</name>
<dbReference type="EMBL" id="JBEWZI010000022">
    <property type="protein sequence ID" value="MET7015817.1"/>
    <property type="molecule type" value="Genomic_DNA"/>
</dbReference>
<evidence type="ECO:0000313" key="6">
    <source>
        <dbReference type="Proteomes" id="UP001549691"/>
    </source>
</evidence>
<sequence>MTRPETDRKALRSRLIAEREALAPALRSQLAAKLAGHLGDLLNRLNPQTLGFCWPFRAEPDLVEFLVEWQAQDFGRQLALPVVPATPGSLVFHLWQPGEPLVADRFGIPAPQGTPSAALQAVLVPVNGFDARGYRIGYGGGFFDRTLASLRPAPISIGVGYELARLDDAQPQLHDLPLDWIVTEAGIVVSPAR</sequence>
<dbReference type="PANTHER" id="PTHR23407">
    <property type="entry name" value="ATPASE INHIBITOR/5-FORMYLTETRAHYDROFOLATE CYCLO-LIGASE"/>
    <property type="match status" value="1"/>
</dbReference>
<comment type="similarity">
    <text evidence="1 4">Belongs to the 5-formyltetrahydrofolate cyclo-ligase family.</text>
</comment>
<dbReference type="RefSeq" id="WP_354602274.1">
    <property type="nucleotide sequence ID" value="NZ_JBEWZI010000022.1"/>
</dbReference>
<comment type="catalytic activity">
    <reaction evidence="4">
        <text>(6S)-5-formyl-5,6,7,8-tetrahydrofolate + ATP = (6R)-5,10-methenyltetrahydrofolate + ADP + phosphate</text>
        <dbReference type="Rhea" id="RHEA:10488"/>
        <dbReference type="ChEBI" id="CHEBI:30616"/>
        <dbReference type="ChEBI" id="CHEBI:43474"/>
        <dbReference type="ChEBI" id="CHEBI:57455"/>
        <dbReference type="ChEBI" id="CHEBI:57457"/>
        <dbReference type="ChEBI" id="CHEBI:456216"/>
        <dbReference type="EC" id="6.3.3.2"/>
    </reaction>
</comment>
<dbReference type="NCBIfam" id="TIGR02727">
    <property type="entry name" value="MTHFS_bact"/>
    <property type="match status" value="1"/>
</dbReference>
<organism evidence="5 6">
    <name type="scientific">Uliginosibacterium flavum</name>
    <dbReference type="NCBI Taxonomy" id="1396831"/>
    <lineage>
        <taxon>Bacteria</taxon>
        <taxon>Pseudomonadati</taxon>
        <taxon>Pseudomonadota</taxon>
        <taxon>Betaproteobacteria</taxon>
        <taxon>Rhodocyclales</taxon>
        <taxon>Zoogloeaceae</taxon>
        <taxon>Uliginosibacterium</taxon>
    </lineage>
</organism>
<keyword evidence="4" id="KW-0479">Metal-binding</keyword>
<dbReference type="Gene3D" id="3.40.50.10420">
    <property type="entry name" value="NagB/RpiA/CoA transferase-like"/>
    <property type="match status" value="1"/>
</dbReference>
<dbReference type="InterPro" id="IPR024185">
    <property type="entry name" value="FTHF_cligase-like_sf"/>
</dbReference>
<dbReference type="GO" id="GO:0030272">
    <property type="term" value="F:5-formyltetrahydrofolate cyclo-ligase activity"/>
    <property type="evidence" value="ECO:0007669"/>
    <property type="project" value="UniProtKB-EC"/>
</dbReference>